<dbReference type="InterPro" id="IPR036812">
    <property type="entry name" value="NAD(P)_OxRdtase_dom_sf"/>
</dbReference>
<dbReference type="Proteomes" id="UP000314011">
    <property type="component" value="Unassembled WGS sequence"/>
</dbReference>
<dbReference type="PANTHER" id="PTHR43364:SF4">
    <property type="entry name" value="NAD(P)-LINKED OXIDOREDUCTASE SUPERFAMILY PROTEIN"/>
    <property type="match status" value="1"/>
</dbReference>
<dbReference type="RefSeq" id="WP_140193909.1">
    <property type="nucleotide sequence ID" value="NZ_CP065915.1"/>
</dbReference>
<organism evidence="3 4">
    <name type="scientific">Pelagovum pacificum</name>
    <dbReference type="NCBI Taxonomy" id="2588711"/>
    <lineage>
        <taxon>Bacteria</taxon>
        <taxon>Pseudomonadati</taxon>
        <taxon>Pseudomonadota</taxon>
        <taxon>Alphaproteobacteria</taxon>
        <taxon>Rhodobacterales</taxon>
        <taxon>Paracoccaceae</taxon>
        <taxon>Pelagovum</taxon>
    </lineage>
</organism>
<gene>
    <name evidence="3" type="ORF">FHY64_08090</name>
</gene>
<dbReference type="SUPFAM" id="SSF51430">
    <property type="entry name" value="NAD(P)-linked oxidoreductase"/>
    <property type="match status" value="1"/>
</dbReference>
<dbReference type="Pfam" id="PF00248">
    <property type="entry name" value="Aldo_ket_red"/>
    <property type="match status" value="1"/>
</dbReference>
<dbReference type="InterPro" id="IPR023210">
    <property type="entry name" value="NADP_OxRdtase_dom"/>
</dbReference>
<dbReference type="EMBL" id="VFFF01000001">
    <property type="protein sequence ID" value="TNY33222.1"/>
    <property type="molecule type" value="Genomic_DNA"/>
</dbReference>
<accession>A0A5C5GEM6</accession>
<evidence type="ECO:0000313" key="4">
    <source>
        <dbReference type="Proteomes" id="UP000314011"/>
    </source>
</evidence>
<feature type="domain" description="NADP-dependent oxidoreductase" evidence="2">
    <location>
        <begin position="17"/>
        <end position="340"/>
    </location>
</feature>
<name>A0A5C5GEM6_9RHOB</name>
<dbReference type="CDD" id="cd19094">
    <property type="entry name" value="AKR_Tas-like"/>
    <property type="match status" value="1"/>
</dbReference>
<evidence type="ECO:0000259" key="2">
    <source>
        <dbReference type="Pfam" id="PF00248"/>
    </source>
</evidence>
<dbReference type="InterPro" id="IPR050523">
    <property type="entry name" value="AKR_Detox_Biosynth"/>
</dbReference>
<dbReference type="OrthoDB" id="9803483at2"/>
<dbReference type="Gene3D" id="3.20.20.100">
    <property type="entry name" value="NADP-dependent oxidoreductase domain"/>
    <property type="match status" value="1"/>
</dbReference>
<protein>
    <submittedName>
        <fullName evidence="3">Aldo/keto reductase</fullName>
    </submittedName>
</protein>
<comment type="caution">
    <text evidence="3">The sequence shown here is derived from an EMBL/GenBank/DDBJ whole genome shotgun (WGS) entry which is preliminary data.</text>
</comment>
<proteinExistence type="predicted"/>
<keyword evidence="4" id="KW-1185">Reference proteome</keyword>
<evidence type="ECO:0000256" key="1">
    <source>
        <dbReference type="ARBA" id="ARBA00023002"/>
    </source>
</evidence>
<dbReference type="AlphaFoldDB" id="A0A5C5GEM6"/>
<sequence>MKKIPLGSSGIEVTDWCLGTMTYGNQTGEADAHAQIDMALDAGIDFMDCAEIYPVNPVRSETVGVSEQVLGNWFAKSGKRDQWKLATKISGMKGEMILREGKGYDGAVLRQCVDDSLRRLQTDYIDLYQLHVPMRGTYAFRRNWGFDPSAQNKAETEAFMLDILEAMDDVIKAGKVRAFGLSNESCWGTSQWLKLSDMHGLPRVASVQNEYSLLCRLWDTDMAEMSVNEDVLLLSYSPLGAGLLTGKYQNGGLPEGSRMAINGDLGGRKSDRVFDAVDAYLAIAEKHGLDPLHMALAWQKTRPFPICAIFGATSTEQLERTLAGYDVTLSDEVIAEIEAAHKAHPMPF</sequence>
<evidence type="ECO:0000313" key="3">
    <source>
        <dbReference type="EMBL" id="TNY33222.1"/>
    </source>
</evidence>
<reference evidence="3 4" key="1">
    <citation type="submission" date="2019-06" db="EMBL/GenBank/DDBJ databases">
        <title>Genome of new Rhodobacteraceae sp. SM1903.</title>
        <authorList>
            <person name="Ren X."/>
        </authorList>
    </citation>
    <scope>NUCLEOTIDE SEQUENCE [LARGE SCALE GENOMIC DNA]</scope>
    <source>
        <strain evidence="3 4">SM1903</strain>
    </source>
</reference>
<dbReference type="GO" id="GO:0016491">
    <property type="term" value="F:oxidoreductase activity"/>
    <property type="evidence" value="ECO:0007669"/>
    <property type="project" value="UniProtKB-KW"/>
</dbReference>
<dbReference type="PANTHER" id="PTHR43364">
    <property type="entry name" value="NADH-SPECIFIC METHYLGLYOXAL REDUCTASE-RELATED"/>
    <property type="match status" value="1"/>
</dbReference>
<keyword evidence="1" id="KW-0560">Oxidoreductase</keyword>